<evidence type="ECO:0000256" key="7">
    <source>
        <dbReference type="SAM" id="Coils"/>
    </source>
</evidence>
<comment type="similarity">
    <text evidence="2 6">Belongs to the ATPase inhibitor family.</text>
</comment>
<feature type="coiled-coil region" evidence="7">
    <location>
        <begin position="62"/>
        <end position="96"/>
    </location>
</feature>
<dbReference type="Gene3D" id="1.20.5.500">
    <property type="entry name" value="Single helix bin"/>
    <property type="match status" value="1"/>
</dbReference>
<keyword evidence="5" id="KW-0496">Mitochondrion</keyword>
<sequence>MLRQVIIRPTVTGNRAMLQRSFSAIAPRMGEGDTGAPRSGAGGSGGDTFTKREAAQESMYIRDQELKKLETLKKKIKDQRAHLDELEGHIENLTKDQSK</sequence>
<evidence type="ECO:0000256" key="2">
    <source>
        <dbReference type="ARBA" id="ARBA00010901"/>
    </source>
</evidence>
<evidence type="ECO:0000256" key="3">
    <source>
        <dbReference type="ARBA" id="ARBA00022946"/>
    </source>
</evidence>
<evidence type="ECO:0000256" key="1">
    <source>
        <dbReference type="ARBA" id="ARBA00004173"/>
    </source>
</evidence>
<gene>
    <name evidence="9" type="ORF">N7492_008978</name>
</gene>
<accession>A0A9W9LHT5</accession>
<evidence type="ECO:0000256" key="5">
    <source>
        <dbReference type="ARBA" id="ARBA00023128"/>
    </source>
</evidence>
<dbReference type="InterPro" id="IPR007648">
    <property type="entry name" value="ATPase_inhibitor_mt"/>
</dbReference>
<dbReference type="SUPFAM" id="SSF64602">
    <property type="entry name" value="F1 ATPase inhibitor, IF1, C-terminal domain"/>
    <property type="match status" value="1"/>
</dbReference>
<dbReference type="AlphaFoldDB" id="A0A9W9LHT5"/>
<feature type="region of interest" description="Disordered" evidence="8">
    <location>
        <begin position="26"/>
        <end position="49"/>
    </location>
</feature>
<dbReference type="Pfam" id="PF04568">
    <property type="entry name" value="IATP"/>
    <property type="match status" value="1"/>
</dbReference>
<keyword evidence="3" id="KW-0809">Transit peptide</keyword>
<organism evidence="9 10">
    <name type="scientific">Penicillium capsulatum</name>
    <dbReference type="NCBI Taxonomy" id="69766"/>
    <lineage>
        <taxon>Eukaryota</taxon>
        <taxon>Fungi</taxon>
        <taxon>Dikarya</taxon>
        <taxon>Ascomycota</taxon>
        <taxon>Pezizomycotina</taxon>
        <taxon>Eurotiomycetes</taxon>
        <taxon>Eurotiomycetidae</taxon>
        <taxon>Eurotiales</taxon>
        <taxon>Aspergillaceae</taxon>
        <taxon>Penicillium</taxon>
    </lineage>
</organism>
<dbReference type="PANTHER" id="PTHR48417:SF1">
    <property type="entry name" value="ATP SYNTHASE F1 SUBUNIT EPSILON"/>
    <property type="match status" value="1"/>
</dbReference>
<dbReference type="OrthoDB" id="5532350at2759"/>
<evidence type="ECO:0000256" key="6">
    <source>
        <dbReference type="RuleBase" id="RU368087"/>
    </source>
</evidence>
<dbReference type="GO" id="GO:0042030">
    <property type="term" value="F:ATPase inhibitor activity"/>
    <property type="evidence" value="ECO:0007669"/>
    <property type="project" value="InterPro"/>
</dbReference>
<evidence type="ECO:0000256" key="4">
    <source>
        <dbReference type="ARBA" id="ARBA00023054"/>
    </source>
</evidence>
<dbReference type="Proteomes" id="UP001146351">
    <property type="component" value="Unassembled WGS sequence"/>
</dbReference>
<reference evidence="9" key="1">
    <citation type="submission" date="2022-11" db="EMBL/GenBank/DDBJ databases">
        <authorList>
            <person name="Petersen C."/>
        </authorList>
    </citation>
    <scope>NUCLEOTIDE SEQUENCE</scope>
    <source>
        <strain evidence="9">IBT 21917</strain>
    </source>
</reference>
<keyword evidence="4 7" id="KW-0175">Coiled coil</keyword>
<comment type="subcellular location">
    <subcellularLocation>
        <location evidence="1">Mitochondrion</location>
    </subcellularLocation>
</comment>
<evidence type="ECO:0000313" key="10">
    <source>
        <dbReference type="Proteomes" id="UP001146351"/>
    </source>
</evidence>
<dbReference type="PANTHER" id="PTHR48417">
    <property type="entry name" value="ATP SYNTHASE F1 SUBUNIT EPSILON"/>
    <property type="match status" value="1"/>
</dbReference>
<proteinExistence type="inferred from homology"/>
<comment type="caution">
    <text evidence="9">The sequence shown here is derived from an EMBL/GenBank/DDBJ whole genome shotgun (WGS) entry which is preliminary data.</text>
</comment>
<reference evidence="9" key="2">
    <citation type="journal article" date="2023" name="IMA Fungus">
        <title>Comparative genomic study of the Penicillium genus elucidates a diverse pangenome and 15 lateral gene transfer events.</title>
        <authorList>
            <person name="Petersen C."/>
            <person name="Sorensen T."/>
            <person name="Nielsen M.R."/>
            <person name="Sondergaard T.E."/>
            <person name="Sorensen J.L."/>
            <person name="Fitzpatrick D.A."/>
            <person name="Frisvad J.C."/>
            <person name="Nielsen K.L."/>
        </authorList>
    </citation>
    <scope>NUCLEOTIDE SEQUENCE</scope>
    <source>
        <strain evidence="9">IBT 21917</strain>
    </source>
</reference>
<keyword evidence="10" id="KW-1185">Reference proteome</keyword>
<evidence type="ECO:0000256" key="8">
    <source>
        <dbReference type="SAM" id="MobiDB-lite"/>
    </source>
</evidence>
<dbReference type="EMBL" id="JAPQKO010000006">
    <property type="protein sequence ID" value="KAJ5156175.1"/>
    <property type="molecule type" value="Genomic_DNA"/>
</dbReference>
<comment type="function">
    <text evidence="6">Inhibits the enzyme activity of ATPase.</text>
</comment>
<evidence type="ECO:0000313" key="9">
    <source>
        <dbReference type="EMBL" id="KAJ5156175.1"/>
    </source>
</evidence>
<name>A0A9W9LHT5_9EURO</name>
<protein>
    <recommendedName>
        <fullName evidence="6">ATPase inhibitor, mitochondrial</fullName>
    </recommendedName>
</protein>
<dbReference type="GO" id="GO:0005739">
    <property type="term" value="C:mitochondrion"/>
    <property type="evidence" value="ECO:0007669"/>
    <property type="project" value="UniProtKB-SubCell"/>
</dbReference>